<reference evidence="1" key="1">
    <citation type="submission" date="2021-05" db="EMBL/GenBank/DDBJ databases">
        <authorList>
            <person name="Alioto T."/>
            <person name="Alioto T."/>
            <person name="Gomez Garrido J."/>
        </authorList>
    </citation>
    <scope>NUCLEOTIDE SEQUENCE</scope>
</reference>
<name>A0A8D9E658_9HEMI</name>
<sequence>MKPPEERKEELWRESCSFDISGREEISPSFRLPYSTWKTLNRLRVGVSRCKKTLAKWGYTQSQEDILCDCGEVQDEAHLLVCANIGTTCTRDDLNACTPAAIKVAEFWRNVI</sequence>
<proteinExistence type="predicted"/>
<protein>
    <submittedName>
        <fullName evidence="1">Uncharacterized protein</fullName>
    </submittedName>
</protein>
<dbReference type="AlphaFoldDB" id="A0A8D9E658"/>
<organism evidence="1">
    <name type="scientific">Cacopsylla melanoneura</name>
    <dbReference type="NCBI Taxonomy" id="428564"/>
    <lineage>
        <taxon>Eukaryota</taxon>
        <taxon>Metazoa</taxon>
        <taxon>Ecdysozoa</taxon>
        <taxon>Arthropoda</taxon>
        <taxon>Hexapoda</taxon>
        <taxon>Insecta</taxon>
        <taxon>Pterygota</taxon>
        <taxon>Neoptera</taxon>
        <taxon>Paraneoptera</taxon>
        <taxon>Hemiptera</taxon>
        <taxon>Sternorrhyncha</taxon>
        <taxon>Psylloidea</taxon>
        <taxon>Psyllidae</taxon>
        <taxon>Psyllinae</taxon>
        <taxon>Cacopsylla</taxon>
    </lineage>
</organism>
<evidence type="ECO:0000313" key="1">
    <source>
        <dbReference type="EMBL" id="CAG6742198.1"/>
    </source>
</evidence>
<dbReference type="EMBL" id="HBUF01433325">
    <property type="protein sequence ID" value="CAG6742198.1"/>
    <property type="molecule type" value="Transcribed_RNA"/>
</dbReference>
<accession>A0A8D9E658</accession>